<keyword evidence="5 6" id="KW-0472">Membrane</keyword>
<dbReference type="AlphaFoldDB" id="I2H0U0"/>
<dbReference type="CDD" id="cd03223">
    <property type="entry name" value="ABCD_peroxisomal_ALDP"/>
    <property type="match status" value="1"/>
</dbReference>
<keyword evidence="2" id="KW-0813">Transport</keyword>
<evidence type="ECO:0000256" key="1">
    <source>
        <dbReference type="ARBA" id="ARBA00008575"/>
    </source>
</evidence>
<dbReference type="Pfam" id="PF06472">
    <property type="entry name" value="ABC_membrane_2"/>
    <property type="match status" value="1"/>
</dbReference>
<dbReference type="PROSITE" id="PS00211">
    <property type="entry name" value="ABC_TRANSPORTER_1"/>
    <property type="match status" value="1"/>
</dbReference>
<accession>I2H0U0</accession>
<name>I2H0U0_HENB6</name>
<dbReference type="GeneID" id="14494972"/>
<feature type="domain" description="ABC transporter" evidence="7">
    <location>
        <begin position="617"/>
        <end position="865"/>
    </location>
</feature>
<comment type="similarity">
    <text evidence="1">Belongs to the ABC transporter superfamily. ABCD family. Peroxisomal fatty acyl CoA transporter (TC 3.A.1.203) subfamily.</text>
</comment>
<dbReference type="GO" id="GO:0015910">
    <property type="term" value="P:long-chain fatty acid import into peroxisome"/>
    <property type="evidence" value="ECO:0007669"/>
    <property type="project" value="EnsemblFungi"/>
</dbReference>
<dbReference type="SUPFAM" id="SSF52540">
    <property type="entry name" value="P-loop containing nucleoside triphosphate hydrolases"/>
    <property type="match status" value="1"/>
</dbReference>
<dbReference type="Pfam" id="PF00005">
    <property type="entry name" value="ABC_tran"/>
    <property type="match status" value="1"/>
</dbReference>
<dbReference type="GO" id="GO:0015916">
    <property type="term" value="P:fatty-acyl-CoA transport"/>
    <property type="evidence" value="ECO:0007669"/>
    <property type="project" value="EnsemblFungi"/>
</dbReference>
<dbReference type="OrthoDB" id="422637at2759"/>
<dbReference type="GO" id="GO:0005324">
    <property type="term" value="F:long-chain fatty acid transmembrane transporter activity"/>
    <property type="evidence" value="ECO:0007669"/>
    <property type="project" value="EnsemblFungi"/>
</dbReference>
<evidence type="ECO:0000256" key="5">
    <source>
        <dbReference type="ARBA" id="ARBA00023136"/>
    </source>
</evidence>
<keyword evidence="4 6" id="KW-1133">Transmembrane helix</keyword>
<evidence type="ECO:0000256" key="6">
    <source>
        <dbReference type="SAM" id="Phobius"/>
    </source>
</evidence>
<dbReference type="InterPro" id="IPR017871">
    <property type="entry name" value="ABC_transporter-like_CS"/>
</dbReference>
<evidence type="ECO:0000313" key="8">
    <source>
        <dbReference type="EMBL" id="CCH59992.1"/>
    </source>
</evidence>
<dbReference type="Gene3D" id="3.40.50.300">
    <property type="entry name" value="P-loop containing nucleotide triphosphate hydrolases"/>
    <property type="match status" value="1"/>
</dbReference>
<dbReference type="OMA" id="IHDMYLD"/>
<evidence type="ECO:0000313" key="9">
    <source>
        <dbReference type="Proteomes" id="UP000002866"/>
    </source>
</evidence>
<feature type="transmembrane region" description="Helical" evidence="6">
    <location>
        <begin position="60"/>
        <end position="87"/>
    </location>
</feature>
<dbReference type="GO" id="GO:0005524">
    <property type="term" value="F:ATP binding"/>
    <property type="evidence" value="ECO:0007669"/>
    <property type="project" value="InterPro"/>
</dbReference>
<dbReference type="EMBL" id="HE806318">
    <property type="protein sequence ID" value="CCH59992.1"/>
    <property type="molecule type" value="Genomic_DNA"/>
</dbReference>
<dbReference type="PROSITE" id="PS50893">
    <property type="entry name" value="ABC_TRANSPORTER_2"/>
    <property type="match status" value="1"/>
</dbReference>
<dbReference type="GO" id="GO:0043190">
    <property type="term" value="C:ATP-binding cassette (ABC) transporter complex"/>
    <property type="evidence" value="ECO:0007669"/>
    <property type="project" value="EnsemblFungi"/>
</dbReference>
<sequence>MPSARETLSKVLINLHSQGIGLTLQNITVTSYVKILFKHLFFLLRSNNTNLSIYRKRAKIILLSLSTVISLFGVTSVYTSVAIIKYIRHYLHDLKLSRNSPNSLKRTRSQLQLETGARIIYIPNEFNKKPAKPKRTKKGKPIYIPPVDDDIIDHNSISFKKFEIQENLIKKNMNNNNFNNKLFYSKFLNQLNILMKFLIPNFFSKNSIFLILQITFLILRTWLSLFIAKLDGQIVKDIISNNRKMFLWDILNWFLIAIPASFTNSSIKFLQRKLSLNFRINLTRYIHDIYLSSSTATSNLTFYKLNFDFPANNNSIVTNIDNSITNDIIKFSNTTTSIFANIAKPIIDLIFFAFYLRDNLGTFGVTGIFLNYFLTGYILKRFSPALNVLINRKSNSEGDYYNYHLNMINNSEEISFYQGTTVEKLKIKNLFNIFITNSLNIELKKLNYNIIEDYILKYTWSGLGYVFASIPIILSGNTNNVNASSSAHVDVNMKNFIVNKRLMLSLADAGSRLMKSIKEINQLTGYTNRIFFLLSVLHRVHSDKFDYGIDLKLIKQKQEQSQLQQIKGKKKRLIQPNQLIQGTIQNYFNGIRLENIDLIIPSKNGPYGTKLLKNLSFQIPDIFEFTSASTISTSTTNNNLQPFQSKVSSLLILGSNSCGKTSIQRIIAKLWPIYNKSGLLSIPTDDNLLFIPQKPYFLKGGTLRDQIIYPMSPDEFFDIGLNDKLLIDILTDVKLDYLIKRDQGWMYLDHIAEWKDLLSGGEKQRMNFARILFHRPKFIILDEATNAISIDMEDYLFNLLKRYRFNFVTISQRPSLIKYHDLLLEINHSSNSDDTLVTSTEVPLSTWKLQTVGTDEAINSIDNEILQLNEKLSHIEDWKLERDNLKKK</sequence>
<dbReference type="HOGENOM" id="CLU_007587_1_1_1"/>
<dbReference type="GO" id="GO:0015867">
    <property type="term" value="P:ATP transport"/>
    <property type="evidence" value="ECO:0007669"/>
    <property type="project" value="EnsemblFungi"/>
</dbReference>
<evidence type="ECO:0000259" key="7">
    <source>
        <dbReference type="PROSITE" id="PS50893"/>
    </source>
</evidence>
<evidence type="ECO:0000256" key="2">
    <source>
        <dbReference type="ARBA" id="ARBA00022448"/>
    </source>
</evidence>
<dbReference type="Proteomes" id="UP000002866">
    <property type="component" value="Chromosome 3"/>
</dbReference>
<dbReference type="GO" id="GO:0140359">
    <property type="term" value="F:ABC-type transporter activity"/>
    <property type="evidence" value="ECO:0007669"/>
    <property type="project" value="InterPro"/>
</dbReference>
<feature type="transmembrane region" description="Helical" evidence="6">
    <location>
        <begin position="250"/>
        <end position="270"/>
    </location>
</feature>
<proteinExistence type="inferred from homology"/>
<dbReference type="SUPFAM" id="SSF90123">
    <property type="entry name" value="ABC transporter transmembrane region"/>
    <property type="match status" value="1"/>
</dbReference>
<dbReference type="RefSeq" id="XP_004179511.1">
    <property type="nucleotide sequence ID" value="XM_004179463.1"/>
</dbReference>
<reference evidence="8 9" key="1">
    <citation type="journal article" date="2011" name="Proc. Natl. Acad. Sci. U.S.A.">
        <title>Evolutionary erosion of yeast sex chromosomes by mating-type switching accidents.</title>
        <authorList>
            <person name="Gordon J.L."/>
            <person name="Armisen D."/>
            <person name="Proux-Wera E."/>
            <person name="Oheigeartaigh S.S."/>
            <person name="Byrne K.P."/>
            <person name="Wolfe K.H."/>
        </authorList>
    </citation>
    <scope>NUCLEOTIDE SEQUENCE [LARGE SCALE GENOMIC DNA]</scope>
    <source>
        <strain evidence="9">ATCC 34711 / CBS 6284 / DSM 70876 / NBRC 10599 / NRRL Y-10934 / UCD 77-7</strain>
    </source>
</reference>
<dbReference type="InterPro" id="IPR036640">
    <property type="entry name" value="ABC1_TM_sf"/>
</dbReference>
<dbReference type="STRING" id="1071380.I2H0U0"/>
<dbReference type="GO" id="GO:0042760">
    <property type="term" value="P:very long-chain fatty acid catabolic process"/>
    <property type="evidence" value="ECO:0007669"/>
    <property type="project" value="EnsemblFungi"/>
</dbReference>
<dbReference type="InterPro" id="IPR050835">
    <property type="entry name" value="ABC_transporter_sub-D"/>
</dbReference>
<dbReference type="GO" id="GO:0005778">
    <property type="term" value="C:peroxisomal membrane"/>
    <property type="evidence" value="ECO:0007669"/>
    <property type="project" value="EnsemblFungi"/>
</dbReference>
<dbReference type="Gene3D" id="1.20.1560.10">
    <property type="entry name" value="ABC transporter type 1, transmembrane domain"/>
    <property type="match status" value="1"/>
</dbReference>
<dbReference type="KEGG" id="tbl:TBLA_0C01780"/>
<feature type="transmembrane region" description="Helical" evidence="6">
    <location>
        <begin position="208"/>
        <end position="230"/>
    </location>
</feature>
<dbReference type="eggNOG" id="KOG0064">
    <property type="taxonomic scope" value="Eukaryota"/>
</dbReference>
<evidence type="ECO:0000256" key="3">
    <source>
        <dbReference type="ARBA" id="ARBA00022692"/>
    </source>
</evidence>
<dbReference type="InterPro" id="IPR011527">
    <property type="entry name" value="ABC1_TM_dom"/>
</dbReference>
<evidence type="ECO:0000256" key="4">
    <source>
        <dbReference type="ARBA" id="ARBA00022989"/>
    </source>
</evidence>
<dbReference type="PANTHER" id="PTHR11384:SF67">
    <property type="entry name" value="ATP-BINDING CASSETTE SUB-FAMILY D MEMBER 1"/>
    <property type="match status" value="1"/>
</dbReference>
<keyword evidence="3 6" id="KW-0812">Transmembrane</keyword>
<dbReference type="GO" id="GO:0006635">
    <property type="term" value="P:fatty acid beta-oxidation"/>
    <property type="evidence" value="ECO:0007669"/>
    <property type="project" value="EnsemblFungi"/>
</dbReference>
<gene>
    <name evidence="8" type="primary">TBLA0C01780</name>
    <name evidence="8" type="ORF">TBLA_0C01780</name>
</gene>
<dbReference type="FunCoup" id="I2H0U0">
    <property type="interactions" value="493"/>
</dbReference>
<dbReference type="GO" id="GO:0007031">
    <property type="term" value="P:peroxisome organization"/>
    <property type="evidence" value="ECO:0007669"/>
    <property type="project" value="TreeGrafter"/>
</dbReference>
<organism evidence="8 9">
    <name type="scientific">Henningerozyma blattae (strain ATCC 34711 / CBS 6284 / DSM 70876 / NBRC 10599 / NRRL Y-10934 / UCD 77-7)</name>
    <name type="common">Yeast</name>
    <name type="synonym">Tetrapisispora blattae</name>
    <dbReference type="NCBI Taxonomy" id="1071380"/>
    <lineage>
        <taxon>Eukaryota</taxon>
        <taxon>Fungi</taxon>
        <taxon>Dikarya</taxon>
        <taxon>Ascomycota</taxon>
        <taxon>Saccharomycotina</taxon>
        <taxon>Saccharomycetes</taxon>
        <taxon>Saccharomycetales</taxon>
        <taxon>Saccharomycetaceae</taxon>
        <taxon>Henningerozyma</taxon>
    </lineage>
</organism>
<protein>
    <recommendedName>
        <fullName evidence="7">ABC transporter domain-containing protein</fullName>
    </recommendedName>
</protein>
<dbReference type="InParanoid" id="I2H0U0"/>
<dbReference type="InterPro" id="IPR027417">
    <property type="entry name" value="P-loop_NTPase"/>
</dbReference>
<dbReference type="PANTHER" id="PTHR11384">
    <property type="entry name" value="ATP-BINDING CASSETTE, SUB-FAMILY D MEMBER"/>
    <property type="match status" value="1"/>
</dbReference>
<dbReference type="GO" id="GO:0042758">
    <property type="term" value="P:long-chain fatty acid catabolic process"/>
    <property type="evidence" value="ECO:0007669"/>
    <property type="project" value="EnsemblFungi"/>
</dbReference>
<dbReference type="GO" id="GO:0016887">
    <property type="term" value="F:ATP hydrolysis activity"/>
    <property type="evidence" value="ECO:0007669"/>
    <property type="project" value="InterPro"/>
</dbReference>
<keyword evidence="9" id="KW-1185">Reference proteome</keyword>
<dbReference type="InterPro" id="IPR003439">
    <property type="entry name" value="ABC_transporter-like_ATP-bd"/>
</dbReference>